<feature type="transmembrane region" description="Helical" evidence="1">
    <location>
        <begin position="88"/>
        <end position="109"/>
    </location>
</feature>
<name>A0ABV2JGF9_9STRE</name>
<accession>A0ABV2JGF9</accession>
<evidence type="ECO:0000256" key="1">
    <source>
        <dbReference type="SAM" id="Phobius"/>
    </source>
</evidence>
<dbReference type="RefSeq" id="WP_354369551.1">
    <property type="nucleotide sequence ID" value="NZ_JBEPLN010000028.1"/>
</dbReference>
<feature type="transmembrane region" description="Helical" evidence="1">
    <location>
        <begin position="185"/>
        <end position="203"/>
    </location>
</feature>
<organism evidence="3 4">
    <name type="scientific">Streptococcus porcorum</name>
    <dbReference type="NCBI Taxonomy" id="701526"/>
    <lineage>
        <taxon>Bacteria</taxon>
        <taxon>Bacillati</taxon>
        <taxon>Bacillota</taxon>
        <taxon>Bacilli</taxon>
        <taxon>Lactobacillales</taxon>
        <taxon>Streptococcaceae</taxon>
        <taxon>Streptococcus</taxon>
    </lineage>
</organism>
<proteinExistence type="predicted"/>
<dbReference type="InterPro" id="IPR000326">
    <property type="entry name" value="PAP2/HPO"/>
</dbReference>
<evidence type="ECO:0000313" key="4">
    <source>
        <dbReference type="Proteomes" id="UP001549037"/>
    </source>
</evidence>
<dbReference type="EC" id="3.6.1.27" evidence="3"/>
<dbReference type="SUPFAM" id="SSF48317">
    <property type="entry name" value="Acid phosphatase/Vanadium-dependent haloperoxidase"/>
    <property type="match status" value="1"/>
</dbReference>
<keyword evidence="4" id="KW-1185">Reference proteome</keyword>
<dbReference type="EMBL" id="JBEPLN010000028">
    <property type="protein sequence ID" value="MET3634854.1"/>
    <property type="molecule type" value="Genomic_DNA"/>
</dbReference>
<keyword evidence="1" id="KW-0812">Transmembrane</keyword>
<dbReference type="Proteomes" id="UP001549037">
    <property type="component" value="Unassembled WGS sequence"/>
</dbReference>
<dbReference type="SMART" id="SM00014">
    <property type="entry name" value="acidPPc"/>
    <property type="match status" value="1"/>
</dbReference>
<sequence>MKNKQLYLTRASFAILAFVMLGYVVRFYPEQLVVFDQPIQSAIRGSLPDFLTSLFKSITLVGNTSTQVILVLAISAFLYFVKKWKVEAGLVALSGVLAGVLIVVLKNIYDRPRPSIEHLVHADGFSFPSGHSLGAFLIFGSLLIILHQRLEKSWRKTVFEALLVLLIAFVGLSRIYLGVHYPTDVLAGFVMGYGVLNLLYPFYDQKRFEWRFQAKQK</sequence>
<dbReference type="InterPro" id="IPR036938">
    <property type="entry name" value="PAP2/HPO_sf"/>
</dbReference>
<reference evidence="3 4" key="1">
    <citation type="submission" date="2024-06" db="EMBL/GenBank/DDBJ databases">
        <title>Genomic Encyclopedia of Type Strains, Phase IV (KMG-IV): sequencing the most valuable type-strain genomes for metagenomic binning, comparative biology and taxonomic classification.</title>
        <authorList>
            <person name="Goeker M."/>
        </authorList>
    </citation>
    <scope>NUCLEOTIDE SEQUENCE [LARGE SCALE GENOMIC DNA]</scope>
    <source>
        <strain evidence="3 4">DSM 28302</strain>
    </source>
</reference>
<evidence type="ECO:0000259" key="2">
    <source>
        <dbReference type="SMART" id="SM00014"/>
    </source>
</evidence>
<dbReference type="Pfam" id="PF01569">
    <property type="entry name" value="PAP2"/>
    <property type="match status" value="1"/>
</dbReference>
<feature type="domain" description="Phosphatidic acid phosphatase type 2/haloperoxidase" evidence="2">
    <location>
        <begin position="88"/>
        <end position="200"/>
    </location>
</feature>
<keyword evidence="1" id="KW-1133">Transmembrane helix</keyword>
<keyword evidence="1" id="KW-0472">Membrane</keyword>
<feature type="transmembrane region" description="Helical" evidence="1">
    <location>
        <begin position="158"/>
        <end position="179"/>
    </location>
</feature>
<dbReference type="PANTHER" id="PTHR14969:SF13">
    <property type="entry name" value="AT30094P"/>
    <property type="match status" value="1"/>
</dbReference>
<dbReference type="GO" id="GO:0050380">
    <property type="term" value="F:undecaprenyl-diphosphatase activity"/>
    <property type="evidence" value="ECO:0007669"/>
    <property type="project" value="UniProtKB-EC"/>
</dbReference>
<gene>
    <name evidence="3" type="ORF">ABID28_001515</name>
</gene>
<dbReference type="PANTHER" id="PTHR14969">
    <property type="entry name" value="SPHINGOSINE-1-PHOSPHATE PHOSPHOHYDROLASE"/>
    <property type="match status" value="1"/>
</dbReference>
<dbReference type="CDD" id="cd03392">
    <property type="entry name" value="PAP2_like_2"/>
    <property type="match status" value="1"/>
</dbReference>
<evidence type="ECO:0000313" key="3">
    <source>
        <dbReference type="EMBL" id="MET3634854.1"/>
    </source>
</evidence>
<keyword evidence="3" id="KW-0378">Hydrolase</keyword>
<feature type="transmembrane region" description="Helical" evidence="1">
    <location>
        <begin position="7"/>
        <end position="28"/>
    </location>
</feature>
<dbReference type="Gene3D" id="1.20.144.10">
    <property type="entry name" value="Phosphatidic acid phosphatase type 2/haloperoxidase"/>
    <property type="match status" value="2"/>
</dbReference>
<feature type="transmembrane region" description="Helical" evidence="1">
    <location>
        <begin position="129"/>
        <end position="146"/>
    </location>
</feature>
<comment type="caution">
    <text evidence="3">The sequence shown here is derived from an EMBL/GenBank/DDBJ whole genome shotgun (WGS) entry which is preliminary data.</text>
</comment>
<protein>
    <submittedName>
        <fullName evidence="3">Undecaprenyl-diphosphatase</fullName>
        <ecNumber evidence="3">3.6.1.27</ecNumber>
    </submittedName>
</protein>
<feature type="transmembrane region" description="Helical" evidence="1">
    <location>
        <begin position="58"/>
        <end position="81"/>
    </location>
</feature>